<sequence>MDPPSRRPPASSSARSPASSLAAPPSQAPPFPLKDSAQRASSSRRKKVALAPGHSPLDWAHLKSQKGPQLRGDVPPTLIRVSASELANHNTRQDAWTAIQGRVYNMTPYLDFHPGGVDEIMRCAGKDGTKLFMSIHRWVNFEQLLDQCLIGFLVPG</sequence>
<dbReference type="InterPro" id="IPR018506">
    <property type="entry name" value="Cyt_B5_heme-BS"/>
</dbReference>
<dbReference type="PANTHER" id="PTHR46237:SF1">
    <property type="entry name" value="CYTOCHROME B5 REDUCTASE 4"/>
    <property type="match status" value="1"/>
</dbReference>
<dbReference type="InterPro" id="IPR001199">
    <property type="entry name" value="Cyt_B5-like_heme/steroid-bd"/>
</dbReference>
<dbReference type="AlphaFoldDB" id="A0A060T4B4"/>
<dbReference type="Pfam" id="PF00173">
    <property type="entry name" value="Cyt-b5"/>
    <property type="match status" value="1"/>
</dbReference>
<organism evidence="7">
    <name type="scientific">Blastobotrys adeninivorans</name>
    <name type="common">Yeast</name>
    <name type="synonym">Arxula adeninivorans</name>
    <dbReference type="NCBI Taxonomy" id="409370"/>
    <lineage>
        <taxon>Eukaryota</taxon>
        <taxon>Fungi</taxon>
        <taxon>Dikarya</taxon>
        <taxon>Ascomycota</taxon>
        <taxon>Saccharomycotina</taxon>
        <taxon>Dipodascomycetes</taxon>
        <taxon>Dipodascales</taxon>
        <taxon>Trichomonascaceae</taxon>
        <taxon>Blastobotrys</taxon>
    </lineage>
</organism>
<evidence type="ECO:0000256" key="4">
    <source>
        <dbReference type="RuleBase" id="RU362121"/>
    </source>
</evidence>
<reference evidence="7" key="2">
    <citation type="submission" date="2014-06" db="EMBL/GenBank/DDBJ databases">
        <title>The complete genome of Blastobotrys (Arxula) adeninivorans LS3 - a yeast of biotechnological interest.</title>
        <authorList>
            <person name="Kunze G."/>
            <person name="Gaillardin C."/>
            <person name="Czernicka M."/>
            <person name="Durrens P."/>
            <person name="Martin T."/>
            <person name="Boer E."/>
            <person name="Gabaldon T."/>
            <person name="Cruz J."/>
            <person name="Talla E."/>
            <person name="Marck C."/>
            <person name="Goffeau A."/>
            <person name="Barbe V."/>
            <person name="Baret P."/>
            <person name="Baronian K."/>
            <person name="Beier S."/>
            <person name="Bleykasten C."/>
            <person name="Bode R."/>
            <person name="Casaregola S."/>
            <person name="Despons L."/>
            <person name="Fairhead C."/>
            <person name="Giersberg M."/>
            <person name="Gierski P."/>
            <person name="Hahnel U."/>
            <person name="Hartmann A."/>
            <person name="Jankowska D."/>
            <person name="Jubin C."/>
            <person name="Jung P."/>
            <person name="Lafontaine I."/>
            <person name="Leh-Louis V."/>
            <person name="Lemaire M."/>
            <person name="Marcet-Houben M."/>
            <person name="Mascher M."/>
            <person name="Morel G."/>
            <person name="Richard G.-F."/>
            <person name="Riechen J."/>
            <person name="Sacerdot C."/>
            <person name="Sarkar A."/>
            <person name="Savel G."/>
            <person name="Schacherer J."/>
            <person name="Sherman D."/>
            <person name="Straub M.-L."/>
            <person name="Stein N."/>
            <person name="Thierry A."/>
            <person name="Trautwein-Schult A."/>
            <person name="Westhof E."/>
            <person name="Worch S."/>
            <person name="Dujon B."/>
            <person name="Souciet J.-L."/>
            <person name="Wincker P."/>
            <person name="Scholz U."/>
            <person name="Neuveglise N."/>
        </authorList>
    </citation>
    <scope>NUCLEOTIDE SEQUENCE</scope>
    <source>
        <strain evidence="7">LS3</strain>
    </source>
</reference>
<feature type="domain" description="Cytochrome b5 heme-binding" evidence="6">
    <location>
        <begin position="78"/>
        <end position="154"/>
    </location>
</feature>
<dbReference type="PROSITE" id="PS50255">
    <property type="entry name" value="CYTOCHROME_B5_2"/>
    <property type="match status" value="1"/>
</dbReference>
<evidence type="ECO:0000313" key="7">
    <source>
        <dbReference type="EMBL" id="CDP33697.1"/>
    </source>
</evidence>
<name>A0A060T4B4_BLAAD</name>
<protein>
    <submittedName>
        <fullName evidence="7">ARAD1A15488p</fullName>
    </submittedName>
</protein>
<accession>A0A060T4B4</accession>
<evidence type="ECO:0000256" key="1">
    <source>
        <dbReference type="ARBA" id="ARBA00022617"/>
    </source>
</evidence>
<dbReference type="PRINTS" id="PR00363">
    <property type="entry name" value="CYTOCHROMEB5"/>
</dbReference>
<keyword evidence="2 4" id="KW-0479">Metal-binding</keyword>
<dbReference type="InterPro" id="IPR051872">
    <property type="entry name" value="Cytochrome_b5/Flavoprotein_Rdt"/>
</dbReference>
<keyword evidence="3 4" id="KW-0408">Iron</keyword>
<comment type="similarity">
    <text evidence="4">Belongs to the cytochrome b5 family.</text>
</comment>
<reference evidence="7" key="1">
    <citation type="submission" date="2014-02" db="EMBL/GenBank/DDBJ databases">
        <authorList>
            <person name="Genoscope - CEA"/>
        </authorList>
    </citation>
    <scope>NUCLEOTIDE SEQUENCE</scope>
    <source>
        <strain evidence="7">LS3</strain>
    </source>
</reference>
<dbReference type="PhylomeDB" id="A0A060T4B4"/>
<keyword evidence="1 4" id="KW-0349">Heme</keyword>
<dbReference type="GO" id="GO:0046872">
    <property type="term" value="F:metal ion binding"/>
    <property type="evidence" value="ECO:0007669"/>
    <property type="project" value="UniProtKB-UniRule"/>
</dbReference>
<feature type="compositionally biased region" description="Low complexity" evidence="5">
    <location>
        <begin position="8"/>
        <end position="25"/>
    </location>
</feature>
<gene>
    <name evidence="7" type="ORF">GNLVRS02_ARAD1A15488g</name>
</gene>
<dbReference type="PROSITE" id="PS00191">
    <property type="entry name" value="CYTOCHROME_B5_1"/>
    <property type="match status" value="1"/>
</dbReference>
<dbReference type="InterPro" id="IPR036400">
    <property type="entry name" value="Cyt_B5-like_heme/steroid_sf"/>
</dbReference>
<dbReference type="GO" id="GO:0020037">
    <property type="term" value="F:heme binding"/>
    <property type="evidence" value="ECO:0007669"/>
    <property type="project" value="UniProtKB-UniRule"/>
</dbReference>
<dbReference type="SUPFAM" id="SSF55856">
    <property type="entry name" value="Cytochrome b5-like heme/steroid binding domain"/>
    <property type="match status" value="1"/>
</dbReference>
<dbReference type="Gene3D" id="3.10.120.10">
    <property type="entry name" value="Cytochrome b5-like heme/steroid binding domain"/>
    <property type="match status" value="1"/>
</dbReference>
<dbReference type="SMART" id="SM01117">
    <property type="entry name" value="Cyt-b5"/>
    <property type="match status" value="1"/>
</dbReference>
<proteinExistence type="inferred from homology"/>
<evidence type="ECO:0000256" key="3">
    <source>
        <dbReference type="ARBA" id="ARBA00023004"/>
    </source>
</evidence>
<evidence type="ECO:0000259" key="6">
    <source>
        <dbReference type="PROSITE" id="PS50255"/>
    </source>
</evidence>
<dbReference type="PANTHER" id="PTHR46237">
    <property type="entry name" value="CYTOCHROME B5 REDUCTASE 4 FAMILY MEMBER"/>
    <property type="match status" value="1"/>
</dbReference>
<dbReference type="GO" id="GO:0004128">
    <property type="term" value="F:cytochrome-b5 reductase activity, acting on NAD(P)H"/>
    <property type="evidence" value="ECO:0007669"/>
    <property type="project" value="TreeGrafter"/>
</dbReference>
<dbReference type="EMBL" id="HG937691">
    <property type="protein sequence ID" value="CDP33697.1"/>
    <property type="molecule type" value="Genomic_DNA"/>
</dbReference>
<dbReference type="FunFam" id="3.10.120.10:FF:000001">
    <property type="entry name" value="Cytochrome b5 reductase 4"/>
    <property type="match status" value="1"/>
</dbReference>
<feature type="region of interest" description="Disordered" evidence="5">
    <location>
        <begin position="1"/>
        <end position="73"/>
    </location>
</feature>
<evidence type="ECO:0000256" key="5">
    <source>
        <dbReference type="SAM" id="MobiDB-lite"/>
    </source>
</evidence>
<dbReference type="GO" id="GO:0005737">
    <property type="term" value="C:cytoplasm"/>
    <property type="evidence" value="ECO:0007669"/>
    <property type="project" value="TreeGrafter"/>
</dbReference>
<evidence type="ECO:0000256" key="2">
    <source>
        <dbReference type="ARBA" id="ARBA00022723"/>
    </source>
</evidence>